<sequence length="175" mass="18863">MVPLGKAVVRCESESELAIVARKLTKEIRCPTPRNEGKDGNSSRFWLEVCHNPTGRAQECVSFAPPRSARSADRRGVPRAPRPPRITNTRRRVFISTPQRASRRVCLRPAARGNNLITGTATGLGRAGDAARTAATTHRRPSSTYGDSGRGCRRAGRVCDAQGSDGGGWPRTACA</sequence>
<feature type="region of interest" description="Disordered" evidence="1">
    <location>
        <begin position="128"/>
        <end position="154"/>
    </location>
</feature>
<dbReference type="AlphaFoldDB" id="A0A4C1TKC3"/>
<organism evidence="2 3">
    <name type="scientific">Eumeta variegata</name>
    <name type="common">Bagworm moth</name>
    <name type="synonym">Eumeta japonica</name>
    <dbReference type="NCBI Taxonomy" id="151549"/>
    <lineage>
        <taxon>Eukaryota</taxon>
        <taxon>Metazoa</taxon>
        <taxon>Ecdysozoa</taxon>
        <taxon>Arthropoda</taxon>
        <taxon>Hexapoda</taxon>
        <taxon>Insecta</taxon>
        <taxon>Pterygota</taxon>
        <taxon>Neoptera</taxon>
        <taxon>Endopterygota</taxon>
        <taxon>Lepidoptera</taxon>
        <taxon>Glossata</taxon>
        <taxon>Ditrysia</taxon>
        <taxon>Tineoidea</taxon>
        <taxon>Psychidae</taxon>
        <taxon>Oiketicinae</taxon>
        <taxon>Eumeta</taxon>
    </lineage>
</organism>
<evidence type="ECO:0000313" key="2">
    <source>
        <dbReference type="EMBL" id="GBP14050.1"/>
    </source>
</evidence>
<feature type="region of interest" description="Disordered" evidence="1">
    <location>
        <begin position="65"/>
        <end position="85"/>
    </location>
</feature>
<reference evidence="2 3" key="1">
    <citation type="journal article" date="2019" name="Commun. Biol.">
        <title>The bagworm genome reveals a unique fibroin gene that provides high tensile strength.</title>
        <authorList>
            <person name="Kono N."/>
            <person name="Nakamura H."/>
            <person name="Ohtoshi R."/>
            <person name="Tomita M."/>
            <person name="Numata K."/>
            <person name="Arakawa K."/>
        </authorList>
    </citation>
    <scope>NUCLEOTIDE SEQUENCE [LARGE SCALE GENOMIC DNA]</scope>
</reference>
<name>A0A4C1TKC3_EUMVA</name>
<dbReference type="EMBL" id="BGZK01000061">
    <property type="protein sequence ID" value="GBP14050.1"/>
    <property type="molecule type" value="Genomic_DNA"/>
</dbReference>
<evidence type="ECO:0000313" key="3">
    <source>
        <dbReference type="Proteomes" id="UP000299102"/>
    </source>
</evidence>
<accession>A0A4C1TKC3</accession>
<keyword evidence="3" id="KW-1185">Reference proteome</keyword>
<dbReference type="Proteomes" id="UP000299102">
    <property type="component" value="Unassembled WGS sequence"/>
</dbReference>
<gene>
    <name evidence="2" type="ORF">EVAR_102733_1</name>
</gene>
<comment type="caution">
    <text evidence="2">The sequence shown here is derived from an EMBL/GenBank/DDBJ whole genome shotgun (WGS) entry which is preliminary data.</text>
</comment>
<proteinExistence type="predicted"/>
<protein>
    <submittedName>
        <fullName evidence="2">Uncharacterized protein</fullName>
    </submittedName>
</protein>
<evidence type="ECO:0000256" key="1">
    <source>
        <dbReference type="SAM" id="MobiDB-lite"/>
    </source>
</evidence>